<accession>A0AAV3Y659</accession>
<keyword evidence="2" id="KW-1185">Reference proteome</keyword>
<comment type="caution">
    <text evidence="1">The sequence shown here is derived from an EMBL/GenBank/DDBJ whole genome shotgun (WGS) entry which is preliminary data.</text>
</comment>
<evidence type="ECO:0000313" key="1">
    <source>
        <dbReference type="EMBL" id="GFN77964.1"/>
    </source>
</evidence>
<proteinExistence type="predicted"/>
<organism evidence="1 2">
    <name type="scientific">Plakobranchus ocellatus</name>
    <dbReference type="NCBI Taxonomy" id="259542"/>
    <lineage>
        <taxon>Eukaryota</taxon>
        <taxon>Metazoa</taxon>
        <taxon>Spiralia</taxon>
        <taxon>Lophotrochozoa</taxon>
        <taxon>Mollusca</taxon>
        <taxon>Gastropoda</taxon>
        <taxon>Heterobranchia</taxon>
        <taxon>Euthyneura</taxon>
        <taxon>Panpulmonata</taxon>
        <taxon>Sacoglossa</taxon>
        <taxon>Placobranchoidea</taxon>
        <taxon>Plakobranchidae</taxon>
        <taxon>Plakobranchus</taxon>
    </lineage>
</organism>
<dbReference type="Proteomes" id="UP000735302">
    <property type="component" value="Unassembled WGS sequence"/>
</dbReference>
<reference evidence="1 2" key="1">
    <citation type="journal article" date="2021" name="Elife">
        <title>Chloroplast acquisition without the gene transfer in kleptoplastic sea slugs, Plakobranchus ocellatus.</title>
        <authorList>
            <person name="Maeda T."/>
            <person name="Takahashi S."/>
            <person name="Yoshida T."/>
            <person name="Shimamura S."/>
            <person name="Takaki Y."/>
            <person name="Nagai Y."/>
            <person name="Toyoda A."/>
            <person name="Suzuki Y."/>
            <person name="Arimoto A."/>
            <person name="Ishii H."/>
            <person name="Satoh N."/>
            <person name="Nishiyama T."/>
            <person name="Hasebe M."/>
            <person name="Maruyama T."/>
            <person name="Minagawa J."/>
            <person name="Obokata J."/>
            <person name="Shigenobu S."/>
        </authorList>
    </citation>
    <scope>NUCLEOTIDE SEQUENCE [LARGE SCALE GENOMIC DNA]</scope>
</reference>
<evidence type="ECO:0000313" key="2">
    <source>
        <dbReference type="Proteomes" id="UP000735302"/>
    </source>
</evidence>
<dbReference type="AlphaFoldDB" id="A0AAV3Y659"/>
<sequence>MNSKYCRFDAIVGGVNCLKLPVSDENRRRRGGDGGCGVIITQDCSLIVWSWPEVTDTSLECPGRIDGHIATGYCVIILESLYTLYSIQT</sequence>
<name>A0AAV3Y659_9GAST</name>
<gene>
    <name evidence="1" type="ORF">PoB_000447000</name>
</gene>
<dbReference type="EMBL" id="BLXT01000514">
    <property type="protein sequence ID" value="GFN77964.1"/>
    <property type="molecule type" value="Genomic_DNA"/>
</dbReference>
<protein>
    <submittedName>
        <fullName evidence="1">Uncharacterized protein</fullName>
    </submittedName>
</protein>